<reference evidence="1" key="1">
    <citation type="journal article" date="2023" name="IMA Fungus">
        <title>Comparative genomic study of the Penicillium genus elucidates a diverse pangenome and 15 lateral gene transfer events.</title>
        <authorList>
            <person name="Petersen C."/>
            <person name="Sorensen T."/>
            <person name="Nielsen M.R."/>
            <person name="Sondergaard T.E."/>
            <person name="Sorensen J.L."/>
            <person name="Fitzpatrick D.A."/>
            <person name="Frisvad J.C."/>
            <person name="Nielsen K.L."/>
        </authorList>
    </citation>
    <scope>NUCLEOTIDE SEQUENCE</scope>
    <source>
        <strain evidence="1">IBT 15450</strain>
    </source>
</reference>
<gene>
    <name evidence="1" type="ORF">N7460_008548</name>
</gene>
<evidence type="ECO:0000313" key="2">
    <source>
        <dbReference type="Proteomes" id="UP001219568"/>
    </source>
</evidence>
<dbReference type="AlphaFoldDB" id="A0AAD6N5U5"/>
<dbReference type="Proteomes" id="UP001219568">
    <property type="component" value="Unassembled WGS sequence"/>
</dbReference>
<comment type="caution">
    <text evidence="1">The sequence shown here is derived from an EMBL/GenBank/DDBJ whole genome shotgun (WGS) entry which is preliminary data.</text>
</comment>
<keyword evidence="2" id="KW-1185">Reference proteome</keyword>
<protein>
    <submittedName>
        <fullName evidence="1">Uncharacterized protein</fullName>
    </submittedName>
</protein>
<sequence length="70" mass="8266">MNAGAVAKLEVLISPRTQRRRLKHSWSTLEYRARDQFDVYFQEIMQVSIWGLLDDNDDNPFDLIETHEAD</sequence>
<dbReference type="EMBL" id="JAQJZL010000010">
    <property type="protein sequence ID" value="KAJ6034373.1"/>
    <property type="molecule type" value="Genomic_DNA"/>
</dbReference>
<proteinExistence type="predicted"/>
<organism evidence="1 2">
    <name type="scientific">Penicillium canescens</name>
    <dbReference type="NCBI Taxonomy" id="5083"/>
    <lineage>
        <taxon>Eukaryota</taxon>
        <taxon>Fungi</taxon>
        <taxon>Dikarya</taxon>
        <taxon>Ascomycota</taxon>
        <taxon>Pezizomycotina</taxon>
        <taxon>Eurotiomycetes</taxon>
        <taxon>Eurotiomycetidae</taxon>
        <taxon>Eurotiales</taxon>
        <taxon>Aspergillaceae</taxon>
        <taxon>Penicillium</taxon>
    </lineage>
</organism>
<accession>A0AAD6N5U5</accession>
<reference evidence="1" key="2">
    <citation type="submission" date="2023-01" db="EMBL/GenBank/DDBJ databases">
        <authorList>
            <person name="Petersen C."/>
        </authorList>
    </citation>
    <scope>NUCLEOTIDE SEQUENCE</scope>
    <source>
        <strain evidence="1">IBT 15450</strain>
    </source>
</reference>
<evidence type="ECO:0000313" key="1">
    <source>
        <dbReference type="EMBL" id="KAJ6034373.1"/>
    </source>
</evidence>
<name>A0AAD6N5U5_PENCN</name>